<feature type="transmembrane region" description="Helical" evidence="1">
    <location>
        <begin position="29"/>
        <end position="45"/>
    </location>
</feature>
<evidence type="ECO:0000313" key="3">
    <source>
        <dbReference type="Proteomes" id="UP001356095"/>
    </source>
</evidence>
<gene>
    <name evidence="2" type="ORF">Q8791_03450</name>
</gene>
<accession>A0ABU7K200</accession>
<dbReference type="Proteomes" id="UP001356095">
    <property type="component" value="Unassembled WGS sequence"/>
</dbReference>
<keyword evidence="1" id="KW-1133">Transmembrane helix</keyword>
<reference evidence="2 3" key="1">
    <citation type="submission" date="2023-08" db="EMBL/GenBank/DDBJ databases">
        <authorList>
            <person name="Girao M."/>
            <person name="Carvalho M.F."/>
        </authorList>
    </citation>
    <scope>NUCLEOTIDE SEQUENCE [LARGE SCALE GENOMIC DNA]</scope>
    <source>
        <strain evidence="2 3">CT-R113</strain>
    </source>
</reference>
<dbReference type="RefSeq" id="WP_330090064.1">
    <property type="nucleotide sequence ID" value="NZ_JAUZMY010000002.1"/>
</dbReference>
<evidence type="ECO:0000313" key="2">
    <source>
        <dbReference type="EMBL" id="MEE2036276.1"/>
    </source>
</evidence>
<protein>
    <recommendedName>
        <fullName evidence="4">Hydrophobic protein</fullName>
    </recommendedName>
</protein>
<keyword evidence="1" id="KW-0812">Transmembrane</keyword>
<sequence>MVYLILVLLAIWLVLTILGVVVKGLVWLAVLGAILFVATAVWGWIQNRQRVG</sequence>
<organism evidence="2 3">
    <name type="scientific">Nocardiopsis codii</name>
    <dbReference type="NCBI Taxonomy" id="3065942"/>
    <lineage>
        <taxon>Bacteria</taxon>
        <taxon>Bacillati</taxon>
        <taxon>Actinomycetota</taxon>
        <taxon>Actinomycetes</taxon>
        <taxon>Streptosporangiales</taxon>
        <taxon>Nocardiopsidaceae</taxon>
        <taxon>Nocardiopsis</taxon>
    </lineage>
</organism>
<keyword evidence="3" id="KW-1185">Reference proteome</keyword>
<proteinExistence type="predicted"/>
<dbReference type="EMBL" id="JAUZMY010000002">
    <property type="protein sequence ID" value="MEE2036276.1"/>
    <property type="molecule type" value="Genomic_DNA"/>
</dbReference>
<keyword evidence="1" id="KW-0472">Membrane</keyword>
<name>A0ABU7K200_9ACTN</name>
<evidence type="ECO:0000256" key="1">
    <source>
        <dbReference type="SAM" id="Phobius"/>
    </source>
</evidence>
<comment type="caution">
    <text evidence="2">The sequence shown here is derived from an EMBL/GenBank/DDBJ whole genome shotgun (WGS) entry which is preliminary data.</text>
</comment>
<evidence type="ECO:0008006" key="4">
    <source>
        <dbReference type="Google" id="ProtNLM"/>
    </source>
</evidence>